<keyword evidence="1" id="KW-1133">Transmembrane helix</keyword>
<dbReference type="AlphaFoldDB" id="A0A015K5H3"/>
<evidence type="ECO:0000256" key="1">
    <source>
        <dbReference type="SAM" id="Phobius"/>
    </source>
</evidence>
<feature type="transmembrane region" description="Helical" evidence="1">
    <location>
        <begin position="237"/>
        <end position="256"/>
    </location>
</feature>
<feature type="transmembrane region" description="Helical" evidence="1">
    <location>
        <begin position="15"/>
        <end position="35"/>
    </location>
</feature>
<comment type="caution">
    <text evidence="2">The sequence shown here is derived from an EMBL/GenBank/DDBJ whole genome shotgun (WGS) entry which is preliminary data.</text>
</comment>
<evidence type="ECO:0000313" key="3">
    <source>
        <dbReference type="Proteomes" id="UP000022910"/>
    </source>
</evidence>
<proteinExistence type="predicted"/>
<keyword evidence="1" id="KW-0812">Transmembrane</keyword>
<dbReference type="OrthoDB" id="2354323at2759"/>
<evidence type="ECO:0000313" key="2">
    <source>
        <dbReference type="EMBL" id="EXX62679.1"/>
    </source>
</evidence>
<accession>A0A015K5H3</accession>
<dbReference type="HOGENOM" id="CLU_072651_0_0_1"/>
<reference evidence="2 3" key="1">
    <citation type="submission" date="2014-02" db="EMBL/GenBank/DDBJ databases">
        <title>Single nucleus genome sequencing reveals high similarity among nuclei of an endomycorrhizal fungus.</title>
        <authorList>
            <person name="Lin K."/>
            <person name="Geurts R."/>
            <person name="Zhang Z."/>
            <person name="Limpens E."/>
            <person name="Saunders D.G."/>
            <person name="Mu D."/>
            <person name="Pang E."/>
            <person name="Cao H."/>
            <person name="Cha H."/>
            <person name="Lin T."/>
            <person name="Zhou Q."/>
            <person name="Shang Y."/>
            <person name="Li Y."/>
            <person name="Ivanov S."/>
            <person name="Sharma T."/>
            <person name="Velzen R.V."/>
            <person name="Ruijter N.D."/>
            <person name="Aanen D.K."/>
            <person name="Win J."/>
            <person name="Kamoun S."/>
            <person name="Bisseling T."/>
            <person name="Huang S."/>
        </authorList>
    </citation>
    <scope>NUCLEOTIDE SEQUENCE [LARGE SCALE GENOMIC DNA]</scope>
    <source>
        <strain evidence="3">DAOM197198w</strain>
    </source>
</reference>
<dbReference type="EMBL" id="JEMT01024608">
    <property type="protein sequence ID" value="EXX62679.1"/>
    <property type="molecule type" value="Genomic_DNA"/>
</dbReference>
<dbReference type="Proteomes" id="UP000022910">
    <property type="component" value="Unassembled WGS sequence"/>
</dbReference>
<name>A0A015K5H3_RHIIW</name>
<organism evidence="2 3">
    <name type="scientific">Rhizophagus irregularis (strain DAOM 197198w)</name>
    <name type="common">Glomus intraradices</name>
    <dbReference type="NCBI Taxonomy" id="1432141"/>
    <lineage>
        <taxon>Eukaryota</taxon>
        <taxon>Fungi</taxon>
        <taxon>Fungi incertae sedis</taxon>
        <taxon>Mucoromycota</taxon>
        <taxon>Glomeromycotina</taxon>
        <taxon>Glomeromycetes</taxon>
        <taxon>Glomerales</taxon>
        <taxon>Glomeraceae</taxon>
        <taxon>Rhizophagus</taxon>
    </lineage>
</organism>
<protein>
    <submittedName>
        <fullName evidence="2">Uncharacterized protein</fullName>
    </submittedName>
</protein>
<keyword evidence="3" id="KW-1185">Reference proteome</keyword>
<keyword evidence="1" id="KW-0472">Membrane</keyword>
<gene>
    <name evidence="2" type="ORF">RirG_159480</name>
</gene>
<sequence length="345" mass="39948">MILTENKPSTEPSSFIFLKNMCSFALIITLIIYTYNQFSQFCDSISNPNLNFRQQNLKKSLSDSQNAKIIIRACSSYPINCTYNNNECELYENTNYDTTTCDSANSFHYVLDYQAIVEINPFITEVYLDGLVLDDKYYKSNTNSLRKLFIMNEQTMVVYYSITISERITDDYAYGLAGGEVMDFVDFNAHTSAITTSKTQNITTIILMPVSMDINYKVESYYDCNYSIIIVREISMIISNIGGFFSFLSGIFVFLFGTNKLAPWGFLQTHVFTCLCTRYQRKLIRKLRTKYEPIPFVSGRTKNVTLEERVQSIENILKEYYLDTDFLNSLLIKDKIDYNIIDDKV</sequence>